<accession>A0AAW0EDJ7</accession>
<evidence type="ECO:0000256" key="5">
    <source>
        <dbReference type="PROSITE-ProRule" id="PRU00266"/>
    </source>
</evidence>
<evidence type="ECO:0000313" key="9">
    <source>
        <dbReference type="EMBL" id="KAK7062186.1"/>
    </source>
</evidence>
<evidence type="ECO:0000256" key="4">
    <source>
        <dbReference type="ARBA" id="ARBA00022884"/>
    </source>
</evidence>
<dbReference type="EMBL" id="JAWWNJ010000002">
    <property type="protein sequence ID" value="KAK7062186.1"/>
    <property type="molecule type" value="Genomic_DNA"/>
</dbReference>
<reference evidence="9 10" key="1">
    <citation type="journal article" date="2024" name="J Genomics">
        <title>Draft genome sequencing and assembly of Favolaschia claudopus CIRM-BRFM 2984 isolated from oak limbs.</title>
        <authorList>
            <person name="Navarro D."/>
            <person name="Drula E."/>
            <person name="Chaduli D."/>
            <person name="Cazenave R."/>
            <person name="Ahrendt S."/>
            <person name="Wang J."/>
            <person name="Lipzen A."/>
            <person name="Daum C."/>
            <person name="Barry K."/>
            <person name="Grigoriev I.V."/>
            <person name="Favel A."/>
            <person name="Rosso M.N."/>
            <person name="Martin F."/>
        </authorList>
    </citation>
    <scope>NUCLEOTIDE SEQUENCE [LARGE SCALE GENOMIC DNA]</scope>
    <source>
        <strain evidence="9 10">CIRM-BRFM 2984</strain>
    </source>
</reference>
<dbReference type="SMART" id="SM00535">
    <property type="entry name" value="RIBOc"/>
    <property type="match status" value="1"/>
</dbReference>
<evidence type="ECO:0000259" key="8">
    <source>
        <dbReference type="PROSITE" id="PS50142"/>
    </source>
</evidence>
<evidence type="ECO:0000256" key="2">
    <source>
        <dbReference type="ARBA" id="ARBA00022759"/>
    </source>
</evidence>
<evidence type="ECO:0000256" key="3">
    <source>
        <dbReference type="ARBA" id="ARBA00022801"/>
    </source>
</evidence>
<dbReference type="Proteomes" id="UP001362999">
    <property type="component" value="Unassembled WGS sequence"/>
</dbReference>
<dbReference type="GO" id="GO:0034475">
    <property type="term" value="P:U4 snRNA 3'-end processing"/>
    <property type="evidence" value="ECO:0007669"/>
    <property type="project" value="TreeGrafter"/>
</dbReference>
<keyword evidence="3" id="KW-0378">Hydrolase</keyword>
<sequence length="364" mass="39354">MNCGHSLLRTCVSKLIRRLDIRWQQPEFFGAASTRTAFPDRPQLALVPQSQSQLIMPATPDFAVDASQFPPLPIIKQEDIRTRVFTHRSYYARAAHVFEDTLDDPSPDNEKFEHLGDSVLGLIVTSLVLEMYPGLRVGPSTKVRAKIVGNATLADISVKYKLPEQLRLHPAQAVTLRASINVQADVFESFIGGLYTDQDLEACQRWLQPLFRPYAQVAYAAVRGEHGLPPLHIAAPSPDSGITGSPSSPAPSSHSSGDWNGNGGGNIGHLALFNQRLQNGEARVEWLFSDLHPFGEGPGAADVHGMGNNGSASFVGVQGNKSTPVWSAQVLVDGEVYGRGRGNTKKAAKNEAAKHGLARLGVVV</sequence>
<dbReference type="Gene3D" id="3.30.160.20">
    <property type="match status" value="1"/>
</dbReference>
<evidence type="ECO:0000256" key="1">
    <source>
        <dbReference type="ARBA" id="ARBA00022722"/>
    </source>
</evidence>
<dbReference type="Pfam" id="PF14622">
    <property type="entry name" value="Ribonucleas_3_3"/>
    <property type="match status" value="1"/>
</dbReference>
<dbReference type="InterPro" id="IPR036389">
    <property type="entry name" value="RNase_III_sf"/>
</dbReference>
<feature type="domain" description="RNase III" evidence="8">
    <location>
        <begin position="75"/>
        <end position="199"/>
    </location>
</feature>
<comment type="caution">
    <text evidence="9">The sequence shown here is derived from an EMBL/GenBank/DDBJ whole genome shotgun (WGS) entry which is preliminary data.</text>
</comment>
<keyword evidence="10" id="KW-1185">Reference proteome</keyword>
<name>A0AAW0EDJ7_9AGAR</name>
<dbReference type="GO" id="GO:0006364">
    <property type="term" value="P:rRNA processing"/>
    <property type="evidence" value="ECO:0007669"/>
    <property type="project" value="TreeGrafter"/>
</dbReference>
<gene>
    <name evidence="9" type="ORF">R3P38DRAFT_3492009</name>
</gene>
<feature type="compositionally biased region" description="Low complexity" evidence="6">
    <location>
        <begin position="240"/>
        <end position="259"/>
    </location>
</feature>
<dbReference type="PANTHER" id="PTHR11207">
    <property type="entry name" value="RIBONUCLEASE III"/>
    <property type="match status" value="1"/>
</dbReference>
<feature type="region of interest" description="Disordered" evidence="6">
    <location>
        <begin position="230"/>
        <end position="261"/>
    </location>
</feature>
<dbReference type="GO" id="GO:0003723">
    <property type="term" value="F:RNA binding"/>
    <property type="evidence" value="ECO:0007669"/>
    <property type="project" value="UniProtKB-UniRule"/>
</dbReference>
<dbReference type="SUPFAM" id="SSF54768">
    <property type="entry name" value="dsRNA-binding domain-like"/>
    <property type="match status" value="1"/>
</dbReference>
<organism evidence="9 10">
    <name type="scientific">Favolaschia claudopus</name>
    <dbReference type="NCBI Taxonomy" id="2862362"/>
    <lineage>
        <taxon>Eukaryota</taxon>
        <taxon>Fungi</taxon>
        <taxon>Dikarya</taxon>
        <taxon>Basidiomycota</taxon>
        <taxon>Agaricomycotina</taxon>
        <taxon>Agaricomycetes</taxon>
        <taxon>Agaricomycetidae</taxon>
        <taxon>Agaricales</taxon>
        <taxon>Marasmiineae</taxon>
        <taxon>Mycenaceae</taxon>
        <taxon>Favolaschia</taxon>
    </lineage>
</organism>
<keyword evidence="4 5" id="KW-0694">RNA-binding</keyword>
<dbReference type="GO" id="GO:0005654">
    <property type="term" value="C:nucleoplasm"/>
    <property type="evidence" value="ECO:0007669"/>
    <property type="project" value="TreeGrafter"/>
</dbReference>
<dbReference type="GO" id="GO:0004525">
    <property type="term" value="F:ribonuclease III activity"/>
    <property type="evidence" value="ECO:0007669"/>
    <property type="project" value="InterPro"/>
</dbReference>
<proteinExistence type="predicted"/>
<evidence type="ECO:0000259" key="7">
    <source>
        <dbReference type="PROSITE" id="PS50137"/>
    </source>
</evidence>
<dbReference type="InterPro" id="IPR014720">
    <property type="entry name" value="dsRBD_dom"/>
</dbReference>
<dbReference type="PROSITE" id="PS50137">
    <property type="entry name" value="DS_RBD"/>
    <property type="match status" value="1"/>
</dbReference>
<dbReference type="InterPro" id="IPR000999">
    <property type="entry name" value="RNase_III_dom"/>
</dbReference>
<dbReference type="Pfam" id="PF00035">
    <property type="entry name" value="dsrm"/>
    <property type="match status" value="1"/>
</dbReference>
<protein>
    <submittedName>
        <fullName evidence="9">Phosphoadenosine phosphosulfate reductase</fullName>
    </submittedName>
</protein>
<evidence type="ECO:0000313" key="10">
    <source>
        <dbReference type="Proteomes" id="UP001362999"/>
    </source>
</evidence>
<keyword evidence="1" id="KW-0540">Nuclease</keyword>
<dbReference type="CDD" id="cd00593">
    <property type="entry name" value="RIBOc"/>
    <property type="match status" value="1"/>
</dbReference>
<dbReference type="GO" id="GO:0006369">
    <property type="term" value="P:termination of RNA polymerase II transcription"/>
    <property type="evidence" value="ECO:0007669"/>
    <property type="project" value="TreeGrafter"/>
</dbReference>
<keyword evidence="2" id="KW-0255">Endonuclease</keyword>
<dbReference type="SUPFAM" id="SSF69065">
    <property type="entry name" value="RNase III domain-like"/>
    <property type="match status" value="1"/>
</dbReference>
<dbReference type="Gene3D" id="1.10.1520.10">
    <property type="entry name" value="Ribonuclease III domain"/>
    <property type="match status" value="1"/>
</dbReference>
<feature type="domain" description="DRBM" evidence="7">
    <location>
        <begin position="319"/>
        <end position="362"/>
    </location>
</feature>
<dbReference type="PROSITE" id="PS50142">
    <property type="entry name" value="RNASE_3_2"/>
    <property type="match status" value="1"/>
</dbReference>
<evidence type="ECO:0000256" key="6">
    <source>
        <dbReference type="SAM" id="MobiDB-lite"/>
    </source>
</evidence>
<dbReference type="PANTHER" id="PTHR11207:SF0">
    <property type="entry name" value="RIBONUCLEASE 3"/>
    <property type="match status" value="1"/>
</dbReference>
<dbReference type="AlphaFoldDB" id="A0AAW0EDJ7"/>